<dbReference type="Pfam" id="PF01498">
    <property type="entry name" value="HTH_Tnp_Tc3_2"/>
    <property type="match status" value="1"/>
</dbReference>
<dbReference type="GO" id="GO:0015074">
    <property type="term" value="P:DNA integration"/>
    <property type="evidence" value="ECO:0007669"/>
    <property type="project" value="InterPro"/>
</dbReference>
<feature type="compositionally biased region" description="Basic residues" evidence="1">
    <location>
        <begin position="112"/>
        <end position="121"/>
    </location>
</feature>
<evidence type="ECO:0000256" key="1">
    <source>
        <dbReference type="SAM" id="MobiDB-lite"/>
    </source>
</evidence>
<dbReference type="InterPro" id="IPR036388">
    <property type="entry name" value="WH-like_DNA-bd_sf"/>
</dbReference>
<dbReference type="EMBL" id="GBXM01018486">
    <property type="protein sequence ID" value="JAH90091.1"/>
    <property type="molecule type" value="Transcribed_RNA"/>
</dbReference>
<dbReference type="InterPro" id="IPR002492">
    <property type="entry name" value="Transposase_Tc1-like"/>
</dbReference>
<feature type="domain" description="Transposase Tc1-like" evidence="2">
    <location>
        <begin position="71"/>
        <end position="129"/>
    </location>
</feature>
<dbReference type="GO" id="GO:0003677">
    <property type="term" value="F:DNA binding"/>
    <property type="evidence" value="ECO:0007669"/>
    <property type="project" value="InterPro"/>
</dbReference>
<feature type="compositionally biased region" description="Basic and acidic residues" evidence="1">
    <location>
        <begin position="128"/>
        <end position="138"/>
    </location>
</feature>
<reference evidence="3" key="2">
    <citation type="journal article" date="2015" name="Fish Shellfish Immunol.">
        <title>Early steps in the European eel (Anguilla anguilla)-Vibrio vulnificus interaction in the gills: Role of the RtxA13 toxin.</title>
        <authorList>
            <person name="Callol A."/>
            <person name="Pajuelo D."/>
            <person name="Ebbesson L."/>
            <person name="Teles M."/>
            <person name="MacKenzie S."/>
            <person name="Amaro C."/>
        </authorList>
    </citation>
    <scope>NUCLEOTIDE SEQUENCE</scope>
</reference>
<accession>A0A0E9WIG8</accession>
<evidence type="ECO:0000259" key="2">
    <source>
        <dbReference type="Pfam" id="PF01498"/>
    </source>
</evidence>
<evidence type="ECO:0000313" key="3">
    <source>
        <dbReference type="EMBL" id="JAH90091.1"/>
    </source>
</evidence>
<feature type="region of interest" description="Disordered" evidence="1">
    <location>
        <begin position="112"/>
        <end position="176"/>
    </location>
</feature>
<dbReference type="SUPFAM" id="SSF46689">
    <property type="entry name" value="Homeodomain-like"/>
    <property type="match status" value="1"/>
</dbReference>
<name>A0A0E9WIG8_ANGAN</name>
<protein>
    <recommendedName>
        <fullName evidence="2">Transposase Tc1-like domain-containing protein</fullName>
    </recommendedName>
</protein>
<dbReference type="Gene3D" id="1.10.10.10">
    <property type="entry name" value="Winged helix-like DNA-binding domain superfamily/Winged helix DNA-binding domain"/>
    <property type="match status" value="1"/>
</dbReference>
<organism evidence="3">
    <name type="scientific">Anguilla anguilla</name>
    <name type="common">European freshwater eel</name>
    <name type="synonym">Muraena anguilla</name>
    <dbReference type="NCBI Taxonomy" id="7936"/>
    <lineage>
        <taxon>Eukaryota</taxon>
        <taxon>Metazoa</taxon>
        <taxon>Chordata</taxon>
        <taxon>Craniata</taxon>
        <taxon>Vertebrata</taxon>
        <taxon>Euteleostomi</taxon>
        <taxon>Actinopterygii</taxon>
        <taxon>Neopterygii</taxon>
        <taxon>Teleostei</taxon>
        <taxon>Anguilliformes</taxon>
        <taxon>Anguillidae</taxon>
        <taxon>Anguilla</taxon>
    </lineage>
</organism>
<proteinExistence type="predicted"/>
<dbReference type="AlphaFoldDB" id="A0A0E9WIG8"/>
<feature type="compositionally biased region" description="Low complexity" evidence="1">
    <location>
        <begin position="157"/>
        <end position="167"/>
    </location>
</feature>
<reference evidence="3" key="1">
    <citation type="submission" date="2014-11" db="EMBL/GenBank/DDBJ databases">
        <authorList>
            <person name="Amaro Gonzalez C."/>
        </authorList>
    </citation>
    <scope>NUCLEOTIDE SEQUENCE</scope>
</reference>
<dbReference type="InterPro" id="IPR009057">
    <property type="entry name" value="Homeodomain-like_sf"/>
</dbReference>
<sequence>MGKTRDLSDFDRGTIVGARCYGSSISETAALLGFSRTTVSRVYREWCDKQKTSSERQLCGRKHLVNERGQRRMDGLIQANRKATHAQLTAVYNSGVQKSISERTTRRTLKRMGYSSRRRRQVPLVSSDGRESGIDSREPVPSAEPSSQFKIVERNDSGSSSSCSKLSLPECTIGNN</sequence>
<dbReference type="GO" id="GO:0006313">
    <property type="term" value="P:DNA transposition"/>
    <property type="evidence" value="ECO:0007669"/>
    <property type="project" value="InterPro"/>
</dbReference>